<accession>D9SVV3</accession>
<dbReference type="SUPFAM" id="SSF55874">
    <property type="entry name" value="ATPase domain of HSP90 chaperone/DNA topoisomerase II/histidine kinase"/>
    <property type="match status" value="1"/>
</dbReference>
<evidence type="ECO:0000313" key="11">
    <source>
        <dbReference type="Proteomes" id="UP000002730"/>
    </source>
</evidence>
<keyword evidence="6 10" id="KW-0418">Kinase</keyword>
<evidence type="ECO:0000313" key="10">
    <source>
        <dbReference type="EMBL" id="ADL53164.1"/>
    </source>
</evidence>
<comment type="subcellular location">
    <subcellularLocation>
        <location evidence="2">Membrane</location>
    </subcellularLocation>
</comment>
<comment type="catalytic activity">
    <reaction evidence="1">
        <text>ATP + protein L-histidine = ADP + protein N-phospho-L-histidine.</text>
        <dbReference type="EC" id="2.7.13.3"/>
    </reaction>
</comment>
<dbReference type="PROSITE" id="PS50109">
    <property type="entry name" value="HIS_KIN"/>
    <property type="match status" value="1"/>
</dbReference>
<dbReference type="SUPFAM" id="SSF47384">
    <property type="entry name" value="Homodimeric domain of signal transducing histidine kinase"/>
    <property type="match status" value="1"/>
</dbReference>
<evidence type="ECO:0000256" key="2">
    <source>
        <dbReference type="ARBA" id="ARBA00004370"/>
    </source>
</evidence>
<dbReference type="AlphaFoldDB" id="D9SVV3"/>
<keyword evidence="4" id="KW-0597">Phosphoprotein</keyword>
<dbReference type="InterPro" id="IPR036097">
    <property type="entry name" value="HisK_dim/P_sf"/>
</dbReference>
<dbReference type="EMBL" id="CP002160">
    <property type="protein sequence ID" value="ADL53164.1"/>
    <property type="molecule type" value="Genomic_DNA"/>
</dbReference>
<sequence length="256" mass="29199">MIIINKGNIWDNIVEDIKEKTEELENSNNELRALNCTIVHEIKAPVRAIDGYARIFIEDYAQQVNVDGINLINNIRNICSDTLLLINKLLDYIKFAEVESTKELINLELLIKSTFDELLFGYTDEKKIHLQFEGKLPSILGDNILMKQVIINIISNSLKFTHNKEVAVITVGYTFENNENIFYIKDNGVGFDMKFSERLFGIFERMHSDSEFEGSGVGLAIVKKLINKLGGRVWIIGEVGKGACTYFTIREDNILK</sequence>
<dbReference type="GO" id="GO:0007234">
    <property type="term" value="P:osmosensory signaling via phosphorelay pathway"/>
    <property type="evidence" value="ECO:0007669"/>
    <property type="project" value="TreeGrafter"/>
</dbReference>
<name>D9SVV3_CLOC7</name>
<dbReference type="GO" id="GO:0016020">
    <property type="term" value="C:membrane"/>
    <property type="evidence" value="ECO:0007669"/>
    <property type="project" value="UniProtKB-SubCell"/>
</dbReference>
<dbReference type="HOGENOM" id="CLU_000445_89_1_9"/>
<evidence type="ECO:0000259" key="9">
    <source>
        <dbReference type="PROSITE" id="PS50109"/>
    </source>
</evidence>
<dbReference type="InterPro" id="IPR050351">
    <property type="entry name" value="BphY/WalK/GraS-like"/>
</dbReference>
<gene>
    <name evidence="10" type="ordered locus">Clocel_3487</name>
</gene>
<dbReference type="EC" id="2.7.13.3" evidence="3"/>
<dbReference type="GO" id="GO:0030295">
    <property type="term" value="F:protein kinase activator activity"/>
    <property type="evidence" value="ECO:0007669"/>
    <property type="project" value="TreeGrafter"/>
</dbReference>
<evidence type="ECO:0000256" key="1">
    <source>
        <dbReference type="ARBA" id="ARBA00000085"/>
    </source>
</evidence>
<dbReference type="PANTHER" id="PTHR42878:SF15">
    <property type="entry name" value="BACTERIOPHYTOCHROME"/>
    <property type="match status" value="1"/>
</dbReference>
<dbReference type="InterPro" id="IPR004358">
    <property type="entry name" value="Sig_transdc_His_kin-like_C"/>
</dbReference>
<keyword evidence="7" id="KW-0902">Two-component regulatory system</keyword>
<dbReference type="GO" id="GO:0000155">
    <property type="term" value="F:phosphorelay sensor kinase activity"/>
    <property type="evidence" value="ECO:0007669"/>
    <property type="project" value="InterPro"/>
</dbReference>
<evidence type="ECO:0000256" key="5">
    <source>
        <dbReference type="ARBA" id="ARBA00022679"/>
    </source>
</evidence>
<evidence type="ECO:0000256" key="6">
    <source>
        <dbReference type="ARBA" id="ARBA00022777"/>
    </source>
</evidence>
<keyword evidence="8" id="KW-0175">Coiled coil</keyword>
<feature type="coiled-coil region" evidence="8">
    <location>
        <begin position="10"/>
        <end position="37"/>
    </location>
</feature>
<evidence type="ECO:0000256" key="7">
    <source>
        <dbReference type="ARBA" id="ARBA00023012"/>
    </source>
</evidence>
<dbReference type="RefSeq" id="WP_010073564.1">
    <property type="nucleotide sequence ID" value="NC_014393.1"/>
</dbReference>
<dbReference type="Proteomes" id="UP000002730">
    <property type="component" value="Chromosome"/>
</dbReference>
<evidence type="ECO:0000256" key="3">
    <source>
        <dbReference type="ARBA" id="ARBA00012438"/>
    </source>
</evidence>
<feature type="domain" description="Histidine kinase" evidence="9">
    <location>
        <begin position="37"/>
        <end position="253"/>
    </location>
</feature>
<dbReference type="PANTHER" id="PTHR42878">
    <property type="entry name" value="TWO-COMPONENT HISTIDINE KINASE"/>
    <property type="match status" value="1"/>
</dbReference>
<keyword evidence="5" id="KW-0808">Transferase</keyword>
<dbReference type="OrthoDB" id="9813394at2"/>
<dbReference type="GO" id="GO:0000156">
    <property type="term" value="F:phosphorelay response regulator activity"/>
    <property type="evidence" value="ECO:0007669"/>
    <property type="project" value="TreeGrafter"/>
</dbReference>
<dbReference type="InterPro" id="IPR005467">
    <property type="entry name" value="His_kinase_dom"/>
</dbReference>
<dbReference type="eggNOG" id="COG4251">
    <property type="taxonomic scope" value="Bacteria"/>
</dbReference>
<dbReference type="STRING" id="573061.Clocel_3487"/>
<evidence type="ECO:0000256" key="8">
    <source>
        <dbReference type="SAM" id="Coils"/>
    </source>
</evidence>
<dbReference type="FunFam" id="3.30.565.10:FF:000006">
    <property type="entry name" value="Sensor histidine kinase WalK"/>
    <property type="match status" value="1"/>
</dbReference>
<dbReference type="Pfam" id="PF02518">
    <property type="entry name" value="HATPase_c"/>
    <property type="match status" value="1"/>
</dbReference>
<dbReference type="Gene3D" id="1.10.287.130">
    <property type="match status" value="1"/>
</dbReference>
<keyword evidence="11" id="KW-1185">Reference proteome</keyword>
<protein>
    <recommendedName>
        <fullName evidence="3">histidine kinase</fullName>
        <ecNumber evidence="3">2.7.13.3</ecNumber>
    </recommendedName>
</protein>
<dbReference type="InterPro" id="IPR036890">
    <property type="entry name" value="HATPase_C_sf"/>
</dbReference>
<dbReference type="KEGG" id="ccb:Clocel_3487"/>
<reference evidence="10 11" key="1">
    <citation type="submission" date="2010-08" db="EMBL/GenBank/DDBJ databases">
        <title>Complete sequence of Clostridium cellulovorans 743B.</title>
        <authorList>
            <consortium name="US DOE Joint Genome Institute"/>
            <person name="Lucas S."/>
            <person name="Copeland A."/>
            <person name="Lapidus A."/>
            <person name="Cheng J.-F."/>
            <person name="Bruce D."/>
            <person name="Goodwin L."/>
            <person name="Pitluck S."/>
            <person name="Chertkov O."/>
            <person name="Detter J.C."/>
            <person name="Han C."/>
            <person name="Tapia R."/>
            <person name="Land M."/>
            <person name="Hauser L."/>
            <person name="Chang Y.-J."/>
            <person name="Jeffries C."/>
            <person name="Kyrpides N."/>
            <person name="Ivanova N."/>
            <person name="Mikhailova N."/>
            <person name="Hemme C.L."/>
            <person name="Woyke T."/>
        </authorList>
    </citation>
    <scope>NUCLEOTIDE SEQUENCE [LARGE SCALE GENOMIC DNA]</scope>
    <source>
        <strain evidence="11">ATCC 35296 / DSM 3052 / OCM 3 / 743B</strain>
    </source>
</reference>
<dbReference type="InterPro" id="IPR003594">
    <property type="entry name" value="HATPase_dom"/>
</dbReference>
<proteinExistence type="predicted"/>
<dbReference type="SMART" id="SM00387">
    <property type="entry name" value="HATPase_c"/>
    <property type="match status" value="1"/>
</dbReference>
<dbReference type="PRINTS" id="PR00344">
    <property type="entry name" value="BCTRLSENSOR"/>
</dbReference>
<evidence type="ECO:0000256" key="4">
    <source>
        <dbReference type="ARBA" id="ARBA00022553"/>
    </source>
</evidence>
<organism evidence="10 11">
    <name type="scientific">Clostridium cellulovorans (strain ATCC 35296 / DSM 3052 / OCM 3 / 743B)</name>
    <dbReference type="NCBI Taxonomy" id="573061"/>
    <lineage>
        <taxon>Bacteria</taxon>
        <taxon>Bacillati</taxon>
        <taxon>Bacillota</taxon>
        <taxon>Clostridia</taxon>
        <taxon>Eubacteriales</taxon>
        <taxon>Clostridiaceae</taxon>
        <taxon>Clostridium</taxon>
    </lineage>
</organism>
<dbReference type="Gene3D" id="3.30.565.10">
    <property type="entry name" value="Histidine kinase-like ATPase, C-terminal domain"/>
    <property type="match status" value="1"/>
</dbReference>